<evidence type="ECO:0000313" key="2">
    <source>
        <dbReference type="Proteomes" id="UP000033260"/>
    </source>
</evidence>
<name>A0AAU8SJF2_PSEPU</name>
<evidence type="ECO:0000313" key="1">
    <source>
        <dbReference type="EMBL" id="AJQ48543.1"/>
    </source>
</evidence>
<dbReference type="EMBL" id="CP010979">
    <property type="protein sequence ID" value="AJQ48543.1"/>
    <property type="molecule type" value="Genomic_DNA"/>
</dbReference>
<proteinExistence type="predicted"/>
<dbReference type="Proteomes" id="UP000033260">
    <property type="component" value="Chromosome"/>
</dbReference>
<protein>
    <submittedName>
        <fullName evidence="1">Uncharacterized protein</fullName>
    </submittedName>
</protein>
<accession>A0AAU8SJF2</accession>
<gene>
    <name evidence="1" type="ORF">N805_15595</name>
</gene>
<sequence length="72" mass="7866">MLLYESFVYNEKLQQDIDSEGKDGCMPRCLGGAMDVRILKKPAAEIASSALNLPWCATAVVLDEQGLSFASR</sequence>
<reference evidence="1 2" key="1">
    <citation type="submission" date="2015-02" db="EMBL/GenBank/DDBJ databases">
        <title>Complete Genome Sequencing of Pseudomonas putida S13.1.2.</title>
        <authorList>
            <person name="Chong T.M."/>
            <person name="Chan K.G."/>
            <person name="Dessaux Y."/>
        </authorList>
    </citation>
    <scope>NUCLEOTIDE SEQUENCE [LARGE SCALE GENOMIC DNA]</scope>
    <source>
        <strain evidence="1 2">S13.1.2</strain>
    </source>
</reference>
<organism evidence="1 2">
    <name type="scientific">Pseudomonas putida S13.1.2</name>
    <dbReference type="NCBI Taxonomy" id="1384061"/>
    <lineage>
        <taxon>Bacteria</taxon>
        <taxon>Pseudomonadati</taxon>
        <taxon>Pseudomonadota</taxon>
        <taxon>Gammaproteobacteria</taxon>
        <taxon>Pseudomonadales</taxon>
        <taxon>Pseudomonadaceae</taxon>
        <taxon>Pseudomonas</taxon>
    </lineage>
</organism>
<dbReference type="AlphaFoldDB" id="A0AAU8SJF2"/>